<reference evidence="1" key="1">
    <citation type="submission" date="2020-02" db="EMBL/GenBank/DDBJ databases">
        <title>Genome sequencing of the panga catfish, Pangasius djambal.</title>
        <authorList>
            <person name="Wen M."/>
            <person name="Zahm M."/>
            <person name="Roques C."/>
            <person name="Cabau C."/>
            <person name="Klopp C."/>
            <person name="Donnadieu C."/>
            <person name="Jouanno E."/>
            <person name="Avarre J.-C."/>
            <person name="Campet M."/>
            <person name="Ha T."/>
            <person name="Dugue R."/>
            <person name="Lampietro C."/>
            <person name="Louis A."/>
            <person name="Herpin A."/>
            <person name="Echchiki A."/>
            <person name="Berthelot C."/>
            <person name="Parey E."/>
            <person name="Roest-Crollius H."/>
            <person name="Braasch I."/>
            <person name="Postlethwait J.H."/>
            <person name="Bobe J."/>
            <person name="Montfort J."/>
            <person name="Bouchez O."/>
            <person name="Begum T."/>
            <person name="Schartl M."/>
            <person name="Gustiano R."/>
            <person name="Guiguen Y."/>
        </authorList>
    </citation>
    <scope>NUCLEOTIDE SEQUENCE</scope>
    <source>
        <strain evidence="1">Pdj_M5554</strain>
    </source>
</reference>
<dbReference type="EMBL" id="CM040977">
    <property type="protein sequence ID" value="MCJ8730183.1"/>
    <property type="molecule type" value="Genomic_DNA"/>
</dbReference>
<evidence type="ECO:0000313" key="1">
    <source>
        <dbReference type="EMBL" id="MCJ8730183.1"/>
    </source>
</evidence>
<gene>
    <name evidence="1" type="ORF">PDJAM_G00181240</name>
</gene>
<accession>A0ACC5Y369</accession>
<sequence>MKDLSTIYKLSVIAFALLGDVCCSRCSVLECWFVQEKPGGGGFSVRMSQEKSALYIRTDPDSEKIEQKPPSDISPSRVYYVSDPASTFCSPALHPPEGTVNKPQCEINPFTPQASMVKWAAPLTSSAQSPVYLSADWFSVAAQGLNGELTLANVMRAPSGSTEPSVILSVSSKTSTVRSRLGEPVVLDLSFWVDPSSPLHGSGFAVEWRYQFRGEGRLVVAYDGKNDRFAETSETDAHLDIVGLYETGNASLVLKEAQVRHAGTYICTIYLPHLLAQVALELEIVEPPALAVYPSPLPLSVPGQVVTVHCEASGFYPLSLDLDWEFTDAEGKKRSLGQGSVTGHRQARDGTFSQSSRLELDSYKLGLGRGGEISCVAKHQGGSRRATVTLNVIGVSAPSIEDSMAMVAVALVLYGVIKVIFWTFSSNGTSNEDTNGKPSPQPPSGTIPSKPSGSSGRPYGAPAAASELNR</sequence>
<evidence type="ECO:0000313" key="2">
    <source>
        <dbReference type="Proteomes" id="UP000830395"/>
    </source>
</evidence>
<comment type="caution">
    <text evidence="1">The sequence shown here is derived from an EMBL/GenBank/DDBJ whole genome shotgun (WGS) entry which is preliminary data.</text>
</comment>
<proteinExistence type="predicted"/>
<name>A0ACC5Y369_9TELE</name>
<dbReference type="Proteomes" id="UP000830395">
    <property type="component" value="Chromosome 3"/>
</dbReference>
<protein>
    <submittedName>
        <fullName evidence="1">Uncharacterized protein</fullName>
    </submittedName>
</protein>
<organism evidence="1 2">
    <name type="scientific">Pangasius djambal</name>
    <dbReference type="NCBI Taxonomy" id="1691987"/>
    <lineage>
        <taxon>Eukaryota</taxon>
        <taxon>Metazoa</taxon>
        <taxon>Chordata</taxon>
        <taxon>Craniata</taxon>
        <taxon>Vertebrata</taxon>
        <taxon>Euteleostomi</taxon>
        <taxon>Actinopterygii</taxon>
        <taxon>Neopterygii</taxon>
        <taxon>Teleostei</taxon>
        <taxon>Ostariophysi</taxon>
        <taxon>Siluriformes</taxon>
        <taxon>Pangasiidae</taxon>
        <taxon>Pangasius</taxon>
    </lineage>
</organism>
<keyword evidence="2" id="KW-1185">Reference proteome</keyword>